<feature type="compositionally biased region" description="Basic residues" evidence="9">
    <location>
        <begin position="34"/>
        <end position="45"/>
    </location>
</feature>
<dbReference type="InterPro" id="IPR003954">
    <property type="entry name" value="RRM_euk-type"/>
</dbReference>
<dbReference type="RefSeq" id="XP_013262522.1">
    <property type="nucleotide sequence ID" value="XM_013407068.1"/>
</dbReference>
<protein>
    <recommendedName>
        <fullName evidence="8">Splicing factor U2AF subunit</fullName>
    </recommendedName>
    <alternativeName>
        <fullName evidence="8">U2 snRNP auxiliary factor large subunit</fullName>
    </alternativeName>
</protein>
<evidence type="ECO:0000256" key="4">
    <source>
        <dbReference type="ARBA" id="ARBA00022884"/>
    </source>
</evidence>
<dbReference type="SMART" id="SM00360">
    <property type="entry name" value="RRM"/>
    <property type="match status" value="3"/>
</dbReference>
<evidence type="ECO:0000259" key="10">
    <source>
        <dbReference type="PROSITE" id="PS50102"/>
    </source>
</evidence>
<dbReference type="AlphaFoldDB" id="A0A072PJK4"/>
<keyword evidence="6 8" id="KW-0539">Nucleus</keyword>
<keyword evidence="3" id="KW-0677">Repeat</keyword>
<comment type="caution">
    <text evidence="11">The sequence shown here is derived from an EMBL/GenBank/DDBJ whole genome shotgun (WGS) entry which is preliminary data.</text>
</comment>
<dbReference type="Gene3D" id="3.30.70.330">
    <property type="match status" value="3"/>
</dbReference>
<dbReference type="CDD" id="cd12231">
    <property type="entry name" value="RRM2_U2AF65"/>
    <property type="match status" value="1"/>
</dbReference>
<dbReference type="Pfam" id="PF00076">
    <property type="entry name" value="RRM_1"/>
    <property type="match status" value="3"/>
</dbReference>
<dbReference type="HOGENOM" id="CLU_021795_2_0_1"/>
<dbReference type="GO" id="GO:0003723">
    <property type="term" value="F:RNA binding"/>
    <property type="evidence" value="ECO:0007669"/>
    <property type="project" value="UniProtKB-UniRule"/>
</dbReference>
<evidence type="ECO:0000256" key="1">
    <source>
        <dbReference type="ARBA" id="ARBA00004123"/>
    </source>
</evidence>
<evidence type="ECO:0000256" key="2">
    <source>
        <dbReference type="ARBA" id="ARBA00022664"/>
    </source>
</evidence>
<proteinExistence type="inferred from homology"/>
<keyword evidence="5 8" id="KW-0508">mRNA splicing</keyword>
<comment type="subcellular location">
    <subcellularLocation>
        <location evidence="1 8">Nucleus</location>
    </subcellularLocation>
</comment>
<comment type="similarity">
    <text evidence="8">Belongs to the splicing factor SR family.</text>
</comment>
<accession>A0A072PJK4</accession>
<evidence type="ECO:0000256" key="9">
    <source>
        <dbReference type="SAM" id="MobiDB-lite"/>
    </source>
</evidence>
<dbReference type="NCBIfam" id="TIGR01642">
    <property type="entry name" value="U2AF_lg"/>
    <property type="match status" value="1"/>
</dbReference>
<dbReference type="GO" id="GO:0006397">
    <property type="term" value="P:mRNA processing"/>
    <property type="evidence" value="ECO:0007669"/>
    <property type="project" value="UniProtKB-KW"/>
</dbReference>
<dbReference type="SUPFAM" id="SSF54928">
    <property type="entry name" value="RNA-binding domain, RBD"/>
    <property type="match status" value="2"/>
</dbReference>
<feature type="compositionally biased region" description="Basic and acidic residues" evidence="9">
    <location>
        <begin position="58"/>
        <end position="106"/>
    </location>
</feature>
<dbReference type="PROSITE" id="PS50102">
    <property type="entry name" value="RRM"/>
    <property type="match status" value="3"/>
</dbReference>
<evidence type="ECO:0000256" key="7">
    <source>
        <dbReference type="PROSITE-ProRule" id="PRU00176"/>
    </source>
</evidence>
<organism evidence="11 12">
    <name type="scientific">Exophiala aquamarina CBS 119918</name>
    <dbReference type="NCBI Taxonomy" id="1182545"/>
    <lineage>
        <taxon>Eukaryota</taxon>
        <taxon>Fungi</taxon>
        <taxon>Dikarya</taxon>
        <taxon>Ascomycota</taxon>
        <taxon>Pezizomycotina</taxon>
        <taxon>Eurotiomycetes</taxon>
        <taxon>Chaetothyriomycetidae</taxon>
        <taxon>Chaetothyriales</taxon>
        <taxon>Herpotrichiellaceae</taxon>
        <taxon>Exophiala</taxon>
    </lineage>
</organism>
<evidence type="ECO:0000256" key="6">
    <source>
        <dbReference type="ARBA" id="ARBA00023242"/>
    </source>
</evidence>
<sequence length="579" mass="64600">MMYDREERRDRGDRGDRGGGGGGDRDRNRDRGERRRSRSPHHRSSRRDYEADSYSSSRDYRAREREDRYGGSRRDEREWDRDRNPRRRDDDRPPRRDRDLFDDRRGGGGGGGARGAGAGDRDRGGREDRDEFAAQARGRKSSPTPKKREPTPDLTDTVSILDRKRRLTQWDIKPPGYENVTAEQAKMSGMFPLPGAPRQQQMDPSRLQAFMNQPQSGVSTTALKPSNSRQSKRLFVFSLPASVTEESLLAFFNLQLNGLNVIKGNDPCIQANISDDRTFALVEFKQPSDATVALALDGITMEEHLNELNGNGHGSAKGLEIRRPKDYIVPSADEDAYTAGDISTEVPDTANKVSITNLPSYLTDEQVIELLKSFGELRAFVLVRDNDAQESRGIAFCEYLEASTTDIAVEGLNGMDLADHKIKVQRASIGFTQASGLEMGVNAMSMFAGTTSDNFEDGRVIQLLNMVTAEELIDNEDYEEIVEDVMEECQKYGTIVELKIPRPSGGSRQSAGVGKIFIKYDTAESAKKALQALAGRKFADRTVVTTYFDEVRCIYLSSTLVFLPLGQLSANLCNLIGQF</sequence>
<feature type="compositionally biased region" description="Basic and acidic residues" evidence="9">
    <location>
        <begin position="119"/>
        <end position="132"/>
    </location>
</feature>
<keyword evidence="2 8" id="KW-0507">mRNA processing</keyword>
<evidence type="ECO:0000313" key="11">
    <source>
        <dbReference type="EMBL" id="KEF59932.1"/>
    </source>
</evidence>
<comment type="function">
    <text evidence="8">Necessary for the splicing of pre-mRNA.</text>
</comment>
<dbReference type="CDD" id="cd12232">
    <property type="entry name" value="RRM3_U2AF65"/>
    <property type="match status" value="1"/>
</dbReference>
<reference evidence="11 12" key="1">
    <citation type="submission" date="2013-03" db="EMBL/GenBank/DDBJ databases">
        <title>The Genome Sequence of Exophiala aquamarina CBS 119918.</title>
        <authorList>
            <consortium name="The Broad Institute Genomics Platform"/>
            <person name="Cuomo C."/>
            <person name="de Hoog S."/>
            <person name="Gorbushina A."/>
            <person name="Walker B."/>
            <person name="Young S.K."/>
            <person name="Zeng Q."/>
            <person name="Gargeya S."/>
            <person name="Fitzgerald M."/>
            <person name="Haas B."/>
            <person name="Abouelleil A."/>
            <person name="Allen A.W."/>
            <person name="Alvarado L."/>
            <person name="Arachchi H.M."/>
            <person name="Berlin A.M."/>
            <person name="Chapman S.B."/>
            <person name="Gainer-Dewar J."/>
            <person name="Goldberg J."/>
            <person name="Griggs A."/>
            <person name="Gujja S."/>
            <person name="Hansen M."/>
            <person name="Howarth C."/>
            <person name="Imamovic A."/>
            <person name="Ireland A."/>
            <person name="Larimer J."/>
            <person name="McCowan C."/>
            <person name="Murphy C."/>
            <person name="Pearson M."/>
            <person name="Poon T.W."/>
            <person name="Priest M."/>
            <person name="Roberts A."/>
            <person name="Saif S."/>
            <person name="Shea T."/>
            <person name="Sisk P."/>
            <person name="Sykes S."/>
            <person name="Wortman J."/>
            <person name="Nusbaum C."/>
            <person name="Birren B."/>
        </authorList>
    </citation>
    <scope>NUCLEOTIDE SEQUENCE [LARGE SCALE GENOMIC DNA]</scope>
    <source>
        <strain evidence="11 12">CBS 119918</strain>
    </source>
</reference>
<dbReference type="STRING" id="1182545.A0A072PJK4"/>
<feature type="region of interest" description="Disordered" evidence="9">
    <location>
        <begin position="1"/>
        <end position="156"/>
    </location>
</feature>
<dbReference type="GO" id="GO:0005634">
    <property type="term" value="C:nucleus"/>
    <property type="evidence" value="ECO:0007669"/>
    <property type="project" value="UniProtKB-SubCell"/>
</dbReference>
<evidence type="ECO:0000256" key="8">
    <source>
        <dbReference type="RuleBase" id="RU364135"/>
    </source>
</evidence>
<dbReference type="InterPro" id="IPR006529">
    <property type="entry name" value="U2AF_lg"/>
</dbReference>
<evidence type="ECO:0000256" key="3">
    <source>
        <dbReference type="ARBA" id="ARBA00022737"/>
    </source>
</evidence>
<dbReference type="InterPro" id="IPR035979">
    <property type="entry name" value="RBD_domain_sf"/>
</dbReference>
<dbReference type="PANTHER" id="PTHR23139">
    <property type="entry name" value="RNA-BINDING PROTEIN"/>
    <property type="match status" value="1"/>
</dbReference>
<feature type="compositionally biased region" description="Basic and acidic residues" evidence="9">
    <location>
        <begin position="1"/>
        <end position="33"/>
    </location>
</feature>
<feature type="domain" description="RRM" evidence="10">
    <location>
        <begin position="232"/>
        <end position="326"/>
    </location>
</feature>
<dbReference type="InterPro" id="IPR012677">
    <property type="entry name" value="Nucleotide-bd_a/b_plait_sf"/>
</dbReference>
<evidence type="ECO:0000256" key="5">
    <source>
        <dbReference type="ARBA" id="ARBA00023187"/>
    </source>
</evidence>
<dbReference type="FunFam" id="3.30.70.330:FF:000097">
    <property type="entry name" value="U2 snRNP auxiliary factor large subunit"/>
    <property type="match status" value="1"/>
</dbReference>
<evidence type="ECO:0000313" key="12">
    <source>
        <dbReference type="Proteomes" id="UP000027920"/>
    </source>
</evidence>
<dbReference type="Proteomes" id="UP000027920">
    <property type="component" value="Unassembled WGS sequence"/>
</dbReference>
<gene>
    <name evidence="11" type="ORF">A1O9_04780</name>
</gene>
<keyword evidence="12" id="KW-1185">Reference proteome</keyword>
<feature type="domain" description="RRM" evidence="10">
    <location>
        <begin position="351"/>
        <end position="429"/>
    </location>
</feature>
<feature type="compositionally biased region" description="Gly residues" evidence="9">
    <location>
        <begin position="107"/>
        <end position="118"/>
    </location>
</feature>
<dbReference type="SMART" id="SM00361">
    <property type="entry name" value="RRM_1"/>
    <property type="match status" value="1"/>
</dbReference>
<dbReference type="GO" id="GO:0008380">
    <property type="term" value="P:RNA splicing"/>
    <property type="evidence" value="ECO:0007669"/>
    <property type="project" value="UniProtKB-KW"/>
</dbReference>
<feature type="domain" description="RRM" evidence="10">
    <location>
        <begin position="459"/>
        <end position="550"/>
    </location>
</feature>
<dbReference type="InterPro" id="IPR000504">
    <property type="entry name" value="RRM_dom"/>
</dbReference>
<keyword evidence="4 7" id="KW-0694">RNA-binding</keyword>
<dbReference type="VEuPathDB" id="FungiDB:A1O9_04780"/>
<name>A0A072PJK4_9EURO</name>
<dbReference type="OrthoDB" id="10266058at2759"/>
<dbReference type="EMBL" id="AMGV01000003">
    <property type="protein sequence ID" value="KEF59932.1"/>
    <property type="molecule type" value="Genomic_DNA"/>
</dbReference>
<dbReference type="GeneID" id="25279709"/>